<comment type="caution">
    <text evidence="2">The sequence shown here is derived from an EMBL/GenBank/DDBJ whole genome shotgun (WGS) entry which is preliminary data.</text>
</comment>
<name>A0ABQ4G209_9ACTN</name>
<feature type="region of interest" description="Disordered" evidence="1">
    <location>
        <begin position="1"/>
        <end position="57"/>
    </location>
</feature>
<accession>A0ABQ4G209</accession>
<evidence type="ECO:0000256" key="1">
    <source>
        <dbReference type="SAM" id="MobiDB-lite"/>
    </source>
</evidence>
<protein>
    <submittedName>
        <fullName evidence="2">Uncharacterized protein</fullName>
    </submittedName>
</protein>
<feature type="compositionally biased region" description="Gly residues" evidence="1">
    <location>
        <begin position="8"/>
        <end position="17"/>
    </location>
</feature>
<sequence length="94" mass="9376">MESQGSPGRRGFGGGADGEGEPVAPGEREGALGEGEGIFDARAEGSATTIVSPGPGVALTDFAASGFPEALLQAHATTATTTSMPVSTDTRRRQ</sequence>
<organism evidence="2 3">
    <name type="scientific">Microbispora corallina</name>
    <dbReference type="NCBI Taxonomy" id="83302"/>
    <lineage>
        <taxon>Bacteria</taxon>
        <taxon>Bacillati</taxon>
        <taxon>Actinomycetota</taxon>
        <taxon>Actinomycetes</taxon>
        <taxon>Streptosporangiales</taxon>
        <taxon>Streptosporangiaceae</taxon>
        <taxon>Microbispora</taxon>
    </lineage>
</organism>
<evidence type="ECO:0000313" key="2">
    <source>
        <dbReference type="EMBL" id="GIH41097.1"/>
    </source>
</evidence>
<evidence type="ECO:0000313" key="3">
    <source>
        <dbReference type="Proteomes" id="UP000603904"/>
    </source>
</evidence>
<proteinExistence type="predicted"/>
<dbReference type="EMBL" id="BOOC01000018">
    <property type="protein sequence ID" value="GIH41097.1"/>
    <property type="molecule type" value="Genomic_DNA"/>
</dbReference>
<keyword evidence="3" id="KW-1185">Reference proteome</keyword>
<dbReference type="Proteomes" id="UP000603904">
    <property type="component" value="Unassembled WGS sequence"/>
</dbReference>
<reference evidence="2 3" key="1">
    <citation type="submission" date="2021-01" db="EMBL/GenBank/DDBJ databases">
        <title>Whole genome shotgun sequence of Microbispora corallina NBRC 16416.</title>
        <authorList>
            <person name="Komaki H."/>
            <person name="Tamura T."/>
        </authorList>
    </citation>
    <scope>NUCLEOTIDE SEQUENCE [LARGE SCALE GENOMIC DNA]</scope>
    <source>
        <strain evidence="2 3">NBRC 16416</strain>
    </source>
</reference>
<gene>
    <name evidence="2" type="ORF">Mco01_40970</name>
</gene>